<feature type="transmembrane region" description="Helical" evidence="1">
    <location>
        <begin position="88"/>
        <end position="106"/>
    </location>
</feature>
<keyword evidence="1" id="KW-1133">Transmembrane helix</keyword>
<evidence type="ECO:0000256" key="1">
    <source>
        <dbReference type="SAM" id="Phobius"/>
    </source>
</evidence>
<feature type="transmembrane region" description="Helical" evidence="1">
    <location>
        <begin position="48"/>
        <end position="67"/>
    </location>
</feature>
<dbReference type="Proteomes" id="UP001211097">
    <property type="component" value="Chromosome"/>
</dbReference>
<dbReference type="KEGG" id="pyt:PKF023_13660"/>
<dbReference type="RefSeq" id="WP_281741955.1">
    <property type="nucleotide sequence ID" value="NZ_AP026973.1"/>
</dbReference>
<sequence>MKKFLELSDDQIRQVFDICRNLGICGAVFVAAEWQLSQIQSISSMIDVFNALVFVLLIFVGIWLFLINQIQVFRKLKDGKIFGVKLSLLGHIYNLVAVTLIVSIFLH</sequence>
<evidence type="ECO:0000313" key="2">
    <source>
        <dbReference type="EMBL" id="BDT77563.1"/>
    </source>
</evidence>
<reference evidence="2" key="1">
    <citation type="submission" date="2022-11" db="EMBL/GenBank/DDBJ databases">
        <title>Complete Genome Sequences of three Polynucleobacter sp. Subcluster PnecC Strains KF022, KF023, and KF032 Isolated from a Shallow Eutrophic Lake in Japan.</title>
        <authorList>
            <person name="Ogata Y."/>
            <person name="Watanabe K."/>
            <person name="Takemine S."/>
            <person name="Shindo C."/>
            <person name="Kurokawa R."/>
            <person name="Suda W."/>
        </authorList>
    </citation>
    <scope>NUCLEOTIDE SEQUENCE</scope>
    <source>
        <strain evidence="2">KF023</strain>
    </source>
</reference>
<dbReference type="EMBL" id="AP026973">
    <property type="protein sequence ID" value="BDT77563.1"/>
    <property type="molecule type" value="Genomic_DNA"/>
</dbReference>
<gene>
    <name evidence="2" type="ORF">PKF023_13660</name>
</gene>
<proteinExistence type="predicted"/>
<accession>A0A9C7C5X9</accession>
<organism evidence="2">
    <name type="scientific">Polynucleobacter yangtzensis</name>
    <dbReference type="NCBI Taxonomy" id="1743159"/>
    <lineage>
        <taxon>Bacteria</taxon>
        <taxon>Pseudomonadati</taxon>
        <taxon>Pseudomonadota</taxon>
        <taxon>Betaproteobacteria</taxon>
        <taxon>Burkholderiales</taxon>
        <taxon>Burkholderiaceae</taxon>
        <taxon>Polynucleobacter</taxon>
    </lineage>
</organism>
<keyword evidence="1" id="KW-0472">Membrane</keyword>
<protein>
    <submittedName>
        <fullName evidence="2">Uncharacterized protein</fullName>
    </submittedName>
</protein>
<dbReference type="AlphaFoldDB" id="A0A9C7C5X9"/>
<keyword evidence="1" id="KW-0812">Transmembrane</keyword>
<name>A0A9C7C5X9_9BURK</name>